<keyword evidence="1" id="KW-1133">Transmembrane helix</keyword>
<accession>A0A323TDA0</accession>
<protein>
    <submittedName>
        <fullName evidence="2">Uncharacterized protein</fullName>
    </submittedName>
</protein>
<dbReference type="Proteomes" id="UP000248214">
    <property type="component" value="Unassembled WGS sequence"/>
</dbReference>
<evidence type="ECO:0000313" key="2">
    <source>
        <dbReference type="EMBL" id="PYZ93352.1"/>
    </source>
</evidence>
<dbReference type="OrthoDB" id="9794165at2"/>
<name>A0A323TDA0_9BACI</name>
<reference evidence="2 3" key="1">
    <citation type="submission" date="2017-10" db="EMBL/GenBank/DDBJ databases">
        <title>Bacillus sp. nov., a halophilic bacterium isolated from a Keqin Lake.</title>
        <authorList>
            <person name="Wang H."/>
        </authorList>
    </citation>
    <scope>NUCLEOTIDE SEQUENCE [LARGE SCALE GENOMIC DNA]</scope>
    <source>
        <strain evidence="2 3">KQ-12</strain>
    </source>
</reference>
<comment type="caution">
    <text evidence="2">The sequence shown here is derived from an EMBL/GenBank/DDBJ whole genome shotgun (WGS) entry which is preliminary data.</text>
</comment>
<dbReference type="AlphaFoldDB" id="A0A323TDA0"/>
<sequence length="97" mass="10911">MPRGTSWTEILFRTWPIWIAATAFALLNAAVLMMQDSPWKVTAAFTCGAQSLPIKWALIQLHGVIGVNMLLLTNEPLQFFTAEEEVGIFVFVVNRCR</sequence>
<gene>
    <name evidence="2" type="ORF">CR194_09170</name>
</gene>
<keyword evidence="1" id="KW-0472">Membrane</keyword>
<proteinExistence type="predicted"/>
<keyword evidence="3" id="KW-1185">Reference proteome</keyword>
<organism evidence="2 3">
    <name type="scientific">Salipaludibacillus keqinensis</name>
    <dbReference type="NCBI Taxonomy" id="2045207"/>
    <lineage>
        <taxon>Bacteria</taxon>
        <taxon>Bacillati</taxon>
        <taxon>Bacillota</taxon>
        <taxon>Bacilli</taxon>
        <taxon>Bacillales</taxon>
        <taxon>Bacillaceae</taxon>
    </lineage>
</organism>
<keyword evidence="1" id="KW-0812">Transmembrane</keyword>
<dbReference type="RefSeq" id="WP_146035928.1">
    <property type="nucleotide sequence ID" value="NZ_PDOD01000002.1"/>
</dbReference>
<feature type="transmembrane region" description="Helical" evidence="1">
    <location>
        <begin position="15"/>
        <end position="34"/>
    </location>
</feature>
<evidence type="ECO:0000313" key="3">
    <source>
        <dbReference type="Proteomes" id="UP000248214"/>
    </source>
</evidence>
<evidence type="ECO:0000256" key="1">
    <source>
        <dbReference type="SAM" id="Phobius"/>
    </source>
</evidence>
<dbReference type="EMBL" id="PDOD01000002">
    <property type="protein sequence ID" value="PYZ93352.1"/>
    <property type="molecule type" value="Genomic_DNA"/>
</dbReference>